<evidence type="ECO:0000313" key="7">
    <source>
        <dbReference type="Proteomes" id="UP000796880"/>
    </source>
</evidence>
<dbReference type="GO" id="GO:0005524">
    <property type="term" value="F:ATP binding"/>
    <property type="evidence" value="ECO:0007669"/>
    <property type="project" value="InterPro"/>
</dbReference>
<keyword evidence="2" id="KW-0732">Signal</keyword>
<dbReference type="InterPro" id="IPR000719">
    <property type="entry name" value="Prot_kinase_dom"/>
</dbReference>
<dbReference type="PANTHER" id="PTHR47976:SF15">
    <property type="entry name" value="G-TYPE LECTIN S-RECEPTOR-LIKE SERINE_THREONINE-PROTEIN KINASE RLK1"/>
    <property type="match status" value="1"/>
</dbReference>
<dbReference type="SUPFAM" id="SSF51110">
    <property type="entry name" value="alpha-D-mannose-specific plant lectins"/>
    <property type="match status" value="1"/>
</dbReference>
<dbReference type="Gene3D" id="3.30.200.20">
    <property type="entry name" value="Phosphorylase Kinase, domain 1"/>
    <property type="match status" value="1"/>
</dbReference>
<dbReference type="SUPFAM" id="SSF56112">
    <property type="entry name" value="Protein kinase-like (PK-like)"/>
    <property type="match status" value="1"/>
</dbReference>
<dbReference type="Pfam" id="PF00069">
    <property type="entry name" value="Pkinase"/>
    <property type="match status" value="1"/>
</dbReference>
<keyword evidence="4" id="KW-0325">Glycoprotein</keyword>
<dbReference type="AlphaFoldDB" id="A0A8K0HC30"/>
<gene>
    <name evidence="6" type="ORF">FNV43_RR09872</name>
</gene>
<reference evidence="6" key="1">
    <citation type="submission" date="2020-03" db="EMBL/GenBank/DDBJ databases">
        <title>A high-quality chromosome-level genome assembly of a woody plant with both climbing and erect habits, Rhamnella rubrinervis.</title>
        <authorList>
            <person name="Lu Z."/>
            <person name="Yang Y."/>
            <person name="Zhu X."/>
            <person name="Sun Y."/>
        </authorList>
    </citation>
    <scope>NUCLEOTIDE SEQUENCE</scope>
    <source>
        <strain evidence="6">BYM</strain>
        <tissue evidence="6">Leaf</tissue>
    </source>
</reference>
<keyword evidence="1" id="KW-0245">EGF-like domain</keyword>
<keyword evidence="7" id="KW-1185">Reference proteome</keyword>
<dbReference type="InterPro" id="IPR001480">
    <property type="entry name" value="Bulb-type_lectin_dom"/>
</dbReference>
<dbReference type="PROSITE" id="PS50927">
    <property type="entry name" value="BULB_LECTIN"/>
    <property type="match status" value="1"/>
</dbReference>
<evidence type="ECO:0000256" key="2">
    <source>
        <dbReference type="ARBA" id="ARBA00022729"/>
    </source>
</evidence>
<keyword evidence="3" id="KW-1015">Disulfide bond</keyword>
<evidence type="ECO:0000256" key="3">
    <source>
        <dbReference type="ARBA" id="ARBA00023157"/>
    </source>
</evidence>
<name>A0A8K0HC30_9ROSA</name>
<accession>A0A8K0HC30</accession>
<dbReference type="Gene3D" id="1.10.510.10">
    <property type="entry name" value="Transferase(Phosphotransferase) domain 1"/>
    <property type="match status" value="1"/>
</dbReference>
<comment type="caution">
    <text evidence="6">The sequence shown here is derived from an EMBL/GenBank/DDBJ whole genome shotgun (WGS) entry which is preliminary data.</text>
</comment>
<dbReference type="OrthoDB" id="1930390at2759"/>
<dbReference type="InterPro" id="IPR051343">
    <property type="entry name" value="G-type_lectin_kinases/EP1-like"/>
</dbReference>
<evidence type="ECO:0000256" key="4">
    <source>
        <dbReference type="ARBA" id="ARBA00023180"/>
    </source>
</evidence>
<feature type="domain" description="Bulb-type lectin" evidence="5">
    <location>
        <begin position="1"/>
        <end position="97"/>
    </location>
</feature>
<dbReference type="EMBL" id="VOIH02000004">
    <property type="protein sequence ID" value="KAF3449144.1"/>
    <property type="molecule type" value="Genomic_DNA"/>
</dbReference>
<protein>
    <recommendedName>
        <fullName evidence="5">Bulb-type lectin domain-containing protein</fullName>
    </recommendedName>
</protein>
<dbReference type="PANTHER" id="PTHR47976">
    <property type="entry name" value="G-TYPE LECTIN S-RECEPTOR-LIKE SERINE/THREONINE-PROTEIN KINASE SD2-5"/>
    <property type="match status" value="1"/>
</dbReference>
<proteinExistence type="predicted"/>
<dbReference type="Gene3D" id="2.90.10.10">
    <property type="entry name" value="Bulb-type lectin domain"/>
    <property type="match status" value="1"/>
</dbReference>
<dbReference type="Proteomes" id="UP000796880">
    <property type="component" value="Unassembled WGS sequence"/>
</dbReference>
<evidence type="ECO:0000259" key="5">
    <source>
        <dbReference type="PROSITE" id="PS50927"/>
    </source>
</evidence>
<evidence type="ECO:0000313" key="6">
    <source>
        <dbReference type="EMBL" id="KAF3449144.1"/>
    </source>
</evidence>
<sequence length="592" mass="65934">MLSPSGDFAFGFRQLQNQTDLLFSLSVWYANDGQPVIRGSKLNLTADTGLLLTGPRDEQLWKPSESVSGVISNGVMSDDGNFELQALYCKLADRNPNKAYYASKTTADQSNSSSAGVQLVFNQSGAIYVLRENDERSILKQAEPVSMRDYYFRLTLDYDGMLTQYAHPKNSTANSTWTPFGLYDDICREASVDSGLGVCGYNSICTLKEDKRPTCSCPKGYSPLDRIDIYGDCQPDFPQGCAEDELTSTPAKDLYDVVVLINTDWPSSDYTMLKPLQQKSAMKLAFKIACVLLPFSETEHAGRRSYLSQMEERPVLTRRLLIKVRKGNFTPQLPPFPFPNKKKDQDTVIRVGAVLLGSSEAPKYSHSQTPNEFELLYLPTTRRGHGRVQRSTGKGSFGIVYKGVLRIGESGVAVSVAVKKLNCVVEDSEREFKNEVNVIGQTHHKNLSQTYTAIRGTKGYVASEWFRNMPITAKVDVYSFGVVLLEIICCRRSVDVENVSGEEKGILTDWAFDCYQGGALDVLMNSDEVLENRTKLEAFVMVALWCIQENPCLRPTMRKVVHMLEGVVEVPVPPCPSPYSTTTITIPSQKIN</sequence>
<evidence type="ECO:0000256" key="1">
    <source>
        <dbReference type="ARBA" id="ARBA00022536"/>
    </source>
</evidence>
<dbReference type="InterPro" id="IPR011009">
    <property type="entry name" value="Kinase-like_dom_sf"/>
</dbReference>
<dbReference type="GO" id="GO:0004672">
    <property type="term" value="F:protein kinase activity"/>
    <property type="evidence" value="ECO:0007669"/>
    <property type="project" value="InterPro"/>
</dbReference>
<organism evidence="6 7">
    <name type="scientific">Rhamnella rubrinervis</name>
    <dbReference type="NCBI Taxonomy" id="2594499"/>
    <lineage>
        <taxon>Eukaryota</taxon>
        <taxon>Viridiplantae</taxon>
        <taxon>Streptophyta</taxon>
        <taxon>Embryophyta</taxon>
        <taxon>Tracheophyta</taxon>
        <taxon>Spermatophyta</taxon>
        <taxon>Magnoliopsida</taxon>
        <taxon>eudicotyledons</taxon>
        <taxon>Gunneridae</taxon>
        <taxon>Pentapetalae</taxon>
        <taxon>rosids</taxon>
        <taxon>fabids</taxon>
        <taxon>Rosales</taxon>
        <taxon>Rhamnaceae</taxon>
        <taxon>rhamnoid group</taxon>
        <taxon>Rhamneae</taxon>
        <taxon>Rhamnella</taxon>
    </lineage>
</organism>
<dbReference type="InterPro" id="IPR036426">
    <property type="entry name" value="Bulb-type_lectin_dom_sf"/>
</dbReference>